<feature type="chain" id="PRO_5001641186" evidence="1">
    <location>
        <begin position="19"/>
        <end position="97"/>
    </location>
</feature>
<dbReference type="Proteomes" id="UP000027195">
    <property type="component" value="Unassembled WGS sequence"/>
</dbReference>
<accession>A0A067M8S8</accession>
<dbReference type="AlphaFoldDB" id="A0A067M8S8"/>
<keyword evidence="3" id="KW-1185">Reference proteome</keyword>
<reference evidence="3" key="1">
    <citation type="journal article" date="2014" name="Proc. Natl. Acad. Sci. U.S.A.">
        <title>Extensive sampling of basidiomycete genomes demonstrates inadequacy of the white-rot/brown-rot paradigm for wood decay fungi.</title>
        <authorList>
            <person name="Riley R."/>
            <person name="Salamov A.A."/>
            <person name="Brown D.W."/>
            <person name="Nagy L.G."/>
            <person name="Floudas D."/>
            <person name="Held B.W."/>
            <person name="Levasseur A."/>
            <person name="Lombard V."/>
            <person name="Morin E."/>
            <person name="Otillar R."/>
            <person name="Lindquist E.A."/>
            <person name="Sun H."/>
            <person name="LaButti K.M."/>
            <person name="Schmutz J."/>
            <person name="Jabbour D."/>
            <person name="Luo H."/>
            <person name="Baker S.E."/>
            <person name="Pisabarro A.G."/>
            <person name="Walton J.D."/>
            <person name="Blanchette R.A."/>
            <person name="Henrissat B."/>
            <person name="Martin F."/>
            <person name="Cullen D."/>
            <person name="Hibbett D.S."/>
            <person name="Grigoriev I.V."/>
        </authorList>
    </citation>
    <scope>NUCLEOTIDE SEQUENCE [LARGE SCALE GENOMIC DNA]</scope>
    <source>
        <strain evidence="3">FD-172 SS1</strain>
    </source>
</reference>
<feature type="signal peptide" evidence="1">
    <location>
        <begin position="1"/>
        <end position="18"/>
    </location>
</feature>
<evidence type="ECO:0000313" key="3">
    <source>
        <dbReference type="Proteomes" id="UP000027195"/>
    </source>
</evidence>
<dbReference type="EMBL" id="KL198061">
    <property type="protein sequence ID" value="KDQ11110.1"/>
    <property type="molecule type" value="Genomic_DNA"/>
</dbReference>
<organism evidence="2 3">
    <name type="scientific">Botryobasidium botryosum (strain FD-172 SS1)</name>
    <dbReference type="NCBI Taxonomy" id="930990"/>
    <lineage>
        <taxon>Eukaryota</taxon>
        <taxon>Fungi</taxon>
        <taxon>Dikarya</taxon>
        <taxon>Basidiomycota</taxon>
        <taxon>Agaricomycotina</taxon>
        <taxon>Agaricomycetes</taxon>
        <taxon>Cantharellales</taxon>
        <taxon>Botryobasidiaceae</taxon>
        <taxon>Botryobasidium</taxon>
    </lineage>
</organism>
<dbReference type="HOGENOM" id="CLU_2346416_0_0_1"/>
<keyword evidence="1" id="KW-0732">Signal</keyword>
<gene>
    <name evidence="2" type="ORF">BOTBODRAFT_466294</name>
</gene>
<evidence type="ECO:0000256" key="1">
    <source>
        <dbReference type="SAM" id="SignalP"/>
    </source>
</evidence>
<protein>
    <submittedName>
        <fullName evidence="2">Uncharacterized protein</fullName>
    </submittedName>
</protein>
<evidence type="ECO:0000313" key="2">
    <source>
        <dbReference type="EMBL" id="KDQ11110.1"/>
    </source>
</evidence>
<dbReference type="InParanoid" id="A0A067M8S8"/>
<name>A0A067M8S8_BOTB1</name>
<proteinExistence type="predicted"/>
<sequence>MSSCFSLSTVLLIFNSHCLPLQQLHSTYYIVTQKLISSSFCFIVAINPDNTPPLPHPPPSHHTLFDTTQPRLSISSLLPPPHFLPLHVLQLIFNRHS</sequence>